<keyword evidence="2" id="KW-1185">Reference proteome</keyword>
<proteinExistence type="predicted"/>
<gene>
    <name evidence="1" type="ORF">H7F49_12605</name>
</gene>
<organism evidence="1 2">
    <name type="scientific">Novosphingobium aerophilum</name>
    <dbReference type="NCBI Taxonomy" id="2839843"/>
    <lineage>
        <taxon>Bacteria</taxon>
        <taxon>Pseudomonadati</taxon>
        <taxon>Pseudomonadota</taxon>
        <taxon>Alphaproteobacteria</taxon>
        <taxon>Sphingomonadales</taxon>
        <taxon>Sphingomonadaceae</taxon>
        <taxon>Novosphingobium</taxon>
    </lineage>
</organism>
<dbReference type="AlphaFoldDB" id="A0A7X1F9Q0"/>
<protein>
    <submittedName>
        <fullName evidence="1">Uncharacterized protein</fullName>
    </submittedName>
</protein>
<dbReference type="Proteomes" id="UP000520156">
    <property type="component" value="Unassembled WGS sequence"/>
</dbReference>
<sequence length="76" mass="8366">MTRAMNLDLPEQAVIDGCRRKGITISALETLPAGGTHLVCVTIEGADLARDLFKQAIIAGRVRRSSFQRIDTTRLR</sequence>
<evidence type="ECO:0000313" key="1">
    <source>
        <dbReference type="EMBL" id="MBC2652544.1"/>
    </source>
</evidence>
<name>A0A7X1F9Q0_9SPHN</name>
<dbReference type="EMBL" id="JACLAU010000021">
    <property type="protein sequence ID" value="MBC2652544.1"/>
    <property type="molecule type" value="Genomic_DNA"/>
</dbReference>
<comment type="caution">
    <text evidence="1">The sequence shown here is derived from an EMBL/GenBank/DDBJ whole genome shotgun (WGS) entry which is preliminary data.</text>
</comment>
<accession>A0A7X1F9Q0</accession>
<evidence type="ECO:0000313" key="2">
    <source>
        <dbReference type="Proteomes" id="UP000520156"/>
    </source>
</evidence>
<reference evidence="1 2" key="1">
    <citation type="submission" date="2020-08" db="EMBL/GenBank/DDBJ databases">
        <title>The genome sequence of Novosphingobium flavum 4Y4.</title>
        <authorList>
            <person name="Liu Y."/>
        </authorList>
    </citation>
    <scope>NUCLEOTIDE SEQUENCE [LARGE SCALE GENOMIC DNA]</scope>
    <source>
        <strain evidence="1 2">4Y4</strain>
    </source>
</reference>